<evidence type="ECO:0000313" key="5">
    <source>
        <dbReference type="Proteomes" id="UP000887116"/>
    </source>
</evidence>
<protein>
    <submittedName>
        <fullName evidence="4">NEDD4-binding protein 2</fullName>
    </submittedName>
</protein>
<proteinExistence type="predicted"/>
<dbReference type="SMART" id="SM01162">
    <property type="entry name" value="DUF1771"/>
    <property type="match status" value="1"/>
</dbReference>
<gene>
    <name evidence="4" type="primary">N4BP2</name>
    <name evidence="4" type="ORF">TNCT_435931</name>
</gene>
<sequence>MPKKYVQNRVVKPKFNDGAEVFRNSAAVFDETDPHQSLQYLIDIFKSHIDKDVVSMVFSECALNMDQAMDTLMLLSNEGDLKQTSEENVIKDEGENINSTNDLQKFFTENKVSQELVEDKLNVEGNINANKSETDLSSEKTLSDSSQGLCLFPNNLMKTIPQFPNLNSTYGHGFSVNYERFNLPHFYSQYHFPHEVSSAIAPDRNNRKWNNTDEMNRVIEKIKLNHQVLIILRGLPGSGKSTLARKLKFNGVICSTDDFFYQKGKYIFDFTKLDEAHHWNQNQSREAILNGITPVIIDNTNVETWEMFPYVFMGKKYNYDIVILEPNTPWKFKARELAYRNKHHVPKEKILKMLDKYEHHITVSSFNKISSPACADSLTTTCITDSTSTINEEHKKPCVSLEAIVHREELSTDCLSEKDFNNSHSNEIAVPKPFLPKNLTTTSNETEVQCNNITGDAFENDSFIDKNSTINNLEQLKTLIQDDSEDSQSVGSKNDIEISNQDVSSWEEITEHDDDFLWKTASSHDIVNTIHQGILLQNGDKVSNASKIIDSGCKPIDMLQNNSDFSPEHKAETEESNYSNFSLVSPVNTMASKPEKNMLTFSENVLHGSKEHVFLKSCSSAAINFEVDSNAKDECITYPMTCVDDKVNVLSGKKIIIKEMGSNLKDTENNHFMNADNLNYKSNSMSRNFTKQKEISKSVKSFDESFIFQKTKDKDFKNNDANLLESKFSVSSLDTKLNMIGKTFDCTQSESNKNVSFEEKLFIENDMGFEFIPRSELKIGSELGNISSWTKDVDYSNDSNSVMISLNQKVPTRENKNCILQEPIKGNEKCLLDSIDPKPQRKDRKINMIFSKNALENKSCDLNSTDKESCLKSEECKKWENDDNIEGKKDYSDVLDMKIFSSIPKPPRNISRSITLDKNNSSESDPKNSFLDEQSLKSVNKKHKQRNHFIKKADLYIGKNWSFPEYIQNDVFKNDISYDSAKNTSYSTCSTQTEPSDFILICKIERNQSYSSDYCILTFSGNEWKGKEIIDFQHSEQDVQHISKVLTFEKSTCTEDLVIDIDRSEKISRLQECFPSIGEDDFVHLLNVCRDDESWLVNLLLDAGYRYNEPDSKRHYAQCQNNFEENKLKTDLHVLKLGNNIDSIELKNNENEASSKIKDISENIKTLENDSMSNENQAQNFMNSNTKTIQALQFALDPAFALQLEELFGPVVCEDSAPACPVFEIDLEFAKLIHNKWKTYVQNGSKLNHDNVKNQNIDQECYQLSDKKNKKYTNLSASKRSVGEPTSLTEIMDREYALQLYKDEKLKKDKDPATKIKRSKFYDMFPGADPVALDEIFESNNHCLENCFAALGEDLHGQNLKHAESAKILDKHADEWSETNNYEDFANNDWSSWVCTGENMENEEETGIPKLPTISSEAQKLREIAADCYIQRQNCIQKAQSYYCRGMKTAASYYAQEGSEHGYNFKRANKEAADLINKERNALLKPLVLDLHGLYVQEAIPALEKFLRDKKLEIQRKSQSGLVRISVITGQGVHSVRGPKLRPSVVEYLKKNGYRFADINLGTLEVYLSIDGPHHASVQNEPFMMQAEF</sequence>
<evidence type="ECO:0000256" key="2">
    <source>
        <dbReference type="SAM" id="MobiDB-lite"/>
    </source>
</evidence>
<reference evidence="4" key="1">
    <citation type="submission" date="2020-07" db="EMBL/GenBank/DDBJ databases">
        <title>Multicomponent nature underlies the extraordinary mechanical properties of spider dragline silk.</title>
        <authorList>
            <person name="Kono N."/>
            <person name="Nakamura H."/>
            <person name="Mori M."/>
            <person name="Yoshida Y."/>
            <person name="Ohtoshi R."/>
            <person name="Malay A.D."/>
            <person name="Moran D.A.P."/>
            <person name="Tomita M."/>
            <person name="Numata K."/>
            <person name="Arakawa K."/>
        </authorList>
    </citation>
    <scope>NUCLEOTIDE SEQUENCE</scope>
</reference>
<dbReference type="Pfam" id="PF01713">
    <property type="entry name" value="Smr"/>
    <property type="match status" value="1"/>
</dbReference>
<dbReference type="SMART" id="SM00463">
    <property type="entry name" value="SMR"/>
    <property type="match status" value="1"/>
</dbReference>
<name>A0A8X6F0X6_TRICU</name>
<evidence type="ECO:0000313" key="4">
    <source>
        <dbReference type="EMBL" id="GFQ67990.1"/>
    </source>
</evidence>
<feature type="region of interest" description="Disordered" evidence="2">
    <location>
        <begin position="910"/>
        <end position="930"/>
    </location>
</feature>
<dbReference type="InterPro" id="IPR036063">
    <property type="entry name" value="Smr_dom_sf"/>
</dbReference>
<dbReference type="SUPFAM" id="SSF52540">
    <property type="entry name" value="P-loop containing nucleoside triphosphate hydrolases"/>
    <property type="match status" value="1"/>
</dbReference>
<organism evidence="4 5">
    <name type="scientific">Trichonephila clavata</name>
    <name type="common">Joro spider</name>
    <name type="synonym">Nephila clavata</name>
    <dbReference type="NCBI Taxonomy" id="2740835"/>
    <lineage>
        <taxon>Eukaryota</taxon>
        <taxon>Metazoa</taxon>
        <taxon>Ecdysozoa</taxon>
        <taxon>Arthropoda</taxon>
        <taxon>Chelicerata</taxon>
        <taxon>Arachnida</taxon>
        <taxon>Araneae</taxon>
        <taxon>Araneomorphae</taxon>
        <taxon>Entelegynae</taxon>
        <taxon>Araneoidea</taxon>
        <taxon>Nephilidae</taxon>
        <taxon>Trichonephila</taxon>
    </lineage>
</organism>
<evidence type="ECO:0000259" key="3">
    <source>
        <dbReference type="PROSITE" id="PS50828"/>
    </source>
</evidence>
<dbReference type="GO" id="GO:0004519">
    <property type="term" value="F:endonuclease activity"/>
    <property type="evidence" value="ECO:0007669"/>
    <property type="project" value="TreeGrafter"/>
</dbReference>
<keyword evidence="5" id="KW-1185">Reference proteome</keyword>
<comment type="caution">
    <text evidence="4">The sequence shown here is derived from an EMBL/GenBank/DDBJ whole genome shotgun (WGS) entry which is preliminary data.</text>
</comment>
<keyword evidence="1" id="KW-0175">Coiled coil</keyword>
<accession>A0A8X6F0X6</accession>
<feature type="domain" description="Smr" evidence="3">
    <location>
        <begin position="1489"/>
        <end position="1569"/>
    </location>
</feature>
<dbReference type="InterPro" id="IPR052772">
    <property type="entry name" value="Endo/PolyKinase_Domain-Protein"/>
</dbReference>
<dbReference type="Pfam" id="PF08590">
    <property type="entry name" value="DUF1771"/>
    <property type="match status" value="1"/>
</dbReference>
<feature type="compositionally biased region" description="Polar residues" evidence="2">
    <location>
        <begin position="910"/>
        <end position="923"/>
    </location>
</feature>
<dbReference type="SUPFAM" id="SSF160443">
    <property type="entry name" value="SMR domain-like"/>
    <property type="match status" value="1"/>
</dbReference>
<evidence type="ECO:0000256" key="1">
    <source>
        <dbReference type="SAM" id="Coils"/>
    </source>
</evidence>
<dbReference type="InterPro" id="IPR027417">
    <property type="entry name" value="P-loop_NTPase"/>
</dbReference>
<feature type="coiled-coil region" evidence="1">
    <location>
        <begin position="1150"/>
        <end position="1177"/>
    </location>
</feature>
<dbReference type="PANTHER" id="PTHR46535">
    <property type="entry name" value="NEDD4-BINDING PROTEIN 2"/>
    <property type="match status" value="1"/>
</dbReference>
<dbReference type="Gene3D" id="3.30.1370.110">
    <property type="match status" value="1"/>
</dbReference>
<dbReference type="Gene3D" id="3.40.50.300">
    <property type="entry name" value="P-loop containing nucleotide triphosphate hydrolases"/>
    <property type="match status" value="1"/>
</dbReference>
<dbReference type="PANTHER" id="PTHR46535:SF1">
    <property type="entry name" value="NEDD4-BINDING PROTEIN 2"/>
    <property type="match status" value="1"/>
</dbReference>
<dbReference type="GO" id="GO:0005634">
    <property type="term" value="C:nucleus"/>
    <property type="evidence" value="ECO:0007669"/>
    <property type="project" value="TreeGrafter"/>
</dbReference>
<dbReference type="OrthoDB" id="6511316at2759"/>
<dbReference type="InterPro" id="IPR013899">
    <property type="entry name" value="DUF1771"/>
</dbReference>
<dbReference type="EMBL" id="BMAO01020524">
    <property type="protein sequence ID" value="GFQ67990.1"/>
    <property type="molecule type" value="Genomic_DNA"/>
</dbReference>
<dbReference type="InterPro" id="IPR002625">
    <property type="entry name" value="Smr_dom"/>
</dbReference>
<dbReference type="Pfam" id="PF13671">
    <property type="entry name" value="AAA_33"/>
    <property type="match status" value="1"/>
</dbReference>
<dbReference type="Proteomes" id="UP000887116">
    <property type="component" value="Unassembled WGS sequence"/>
</dbReference>
<dbReference type="PROSITE" id="PS50828">
    <property type="entry name" value="SMR"/>
    <property type="match status" value="1"/>
</dbReference>